<evidence type="ECO:0000313" key="3">
    <source>
        <dbReference type="Proteomes" id="UP001295444"/>
    </source>
</evidence>
<feature type="compositionally biased region" description="Polar residues" evidence="1">
    <location>
        <begin position="1"/>
        <end position="10"/>
    </location>
</feature>
<sequence length="115" mass="12135">MVGSPSTATKMCSRGRGASCSLSMPTAPNAAPGLKPDKPAAFHPHGEDERGDPHRSLQLTKLGSGCAPSTLPTIATLRGRSTTLRLFPPETTTLADKRGNPAMKPTLHSPHTQRR</sequence>
<evidence type="ECO:0000256" key="1">
    <source>
        <dbReference type="SAM" id="MobiDB-lite"/>
    </source>
</evidence>
<feature type="region of interest" description="Disordered" evidence="1">
    <location>
        <begin position="1"/>
        <end position="65"/>
    </location>
</feature>
<protein>
    <submittedName>
        <fullName evidence="2">Uncharacterized protein</fullName>
    </submittedName>
</protein>
<name>A0AAD1S8Q0_PELCU</name>
<dbReference type="AlphaFoldDB" id="A0AAD1S8Q0"/>
<proteinExistence type="predicted"/>
<gene>
    <name evidence="2" type="ORF">PECUL_23A050474</name>
</gene>
<keyword evidence="3" id="KW-1185">Reference proteome</keyword>
<organism evidence="2 3">
    <name type="scientific">Pelobates cultripes</name>
    <name type="common">Western spadefoot toad</name>
    <dbReference type="NCBI Taxonomy" id="61616"/>
    <lineage>
        <taxon>Eukaryota</taxon>
        <taxon>Metazoa</taxon>
        <taxon>Chordata</taxon>
        <taxon>Craniata</taxon>
        <taxon>Vertebrata</taxon>
        <taxon>Euteleostomi</taxon>
        <taxon>Amphibia</taxon>
        <taxon>Batrachia</taxon>
        <taxon>Anura</taxon>
        <taxon>Pelobatoidea</taxon>
        <taxon>Pelobatidae</taxon>
        <taxon>Pelobates</taxon>
    </lineage>
</organism>
<dbReference type="EMBL" id="OW240916">
    <property type="protein sequence ID" value="CAH2295245.1"/>
    <property type="molecule type" value="Genomic_DNA"/>
</dbReference>
<feature type="compositionally biased region" description="Polar residues" evidence="1">
    <location>
        <begin position="80"/>
        <end position="94"/>
    </location>
</feature>
<dbReference type="Proteomes" id="UP001295444">
    <property type="component" value="Chromosome 05"/>
</dbReference>
<feature type="region of interest" description="Disordered" evidence="1">
    <location>
        <begin position="80"/>
        <end position="115"/>
    </location>
</feature>
<reference evidence="2" key="1">
    <citation type="submission" date="2022-03" db="EMBL/GenBank/DDBJ databases">
        <authorList>
            <person name="Alioto T."/>
            <person name="Alioto T."/>
            <person name="Gomez Garrido J."/>
        </authorList>
    </citation>
    <scope>NUCLEOTIDE SEQUENCE</scope>
</reference>
<accession>A0AAD1S8Q0</accession>
<feature type="compositionally biased region" description="Basic and acidic residues" evidence="1">
    <location>
        <begin position="35"/>
        <end position="55"/>
    </location>
</feature>
<evidence type="ECO:0000313" key="2">
    <source>
        <dbReference type="EMBL" id="CAH2295245.1"/>
    </source>
</evidence>